<evidence type="ECO:0000313" key="6">
    <source>
        <dbReference type="Proteomes" id="UP001454036"/>
    </source>
</evidence>
<organism evidence="5 6">
    <name type="scientific">Lithospermum erythrorhizon</name>
    <name type="common">Purple gromwell</name>
    <name type="synonym">Lithospermum officinale var. erythrorhizon</name>
    <dbReference type="NCBI Taxonomy" id="34254"/>
    <lineage>
        <taxon>Eukaryota</taxon>
        <taxon>Viridiplantae</taxon>
        <taxon>Streptophyta</taxon>
        <taxon>Embryophyta</taxon>
        <taxon>Tracheophyta</taxon>
        <taxon>Spermatophyta</taxon>
        <taxon>Magnoliopsida</taxon>
        <taxon>eudicotyledons</taxon>
        <taxon>Gunneridae</taxon>
        <taxon>Pentapetalae</taxon>
        <taxon>asterids</taxon>
        <taxon>lamiids</taxon>
        <taxon>Boraginales</taxon>
        <taxon>Boraginaceae</taxon>
        <taxon>Boraginoideae</taxon>
        <taxon>Lithospermeae</taxon>
        <taxon>Lithospermum</taxon>
    </lineage>
</organism>
<evidence type="ECO:0000256" key="3">
    <source>
        <dbReference type="SAM" id="MobiDB-lite"/>
    </source>
</evidence>
<dbReference type="Pfam" id="PF07727">
    <property type="entry name" value="RVT_2"/>
    <property type="match status" value="1"/>
</dbReference>
<dbReference type="SUPFAM" id="SSF53098">
    <property type="entry name" value="Ribonuclease H-like"/>
    <property type="match status" value="1"/>
</dbReference>
<dbReference type="PROSITE" id="PS50994">
    <property type="entry name" value="INTEGRASE"/>
    <property type="match status" value="1"/>
</dbReference>
<dbReference type="Gene3D" id="3.30.420.10">
    <property type="entry name" value="Ribonuclease H-like superfamily/Ribonuclease H"/>
    <property type="match status" value="1"/>
</dbReference>
<dbReference type="InterPro" id="IPR043502">
    <property type="entry name" value="DNA/RNA_pol_sf"/>
</dbReference>
<evidence type="ECO:0000256" key="2">
    <source>
        <dbReference type="ARBA" id="ARBA00022801"/>
    </source>
</evidence>
<dbReference type="InterPro" id="IPR012337">
    <property type="entry name" value="RNaseH-like_sf"/>
</dbReference>
<evidence type="ECO:0000256" key="1">
    <source>
        <dbReference type="ARBA" id="ARBA00022723"/>
    </source>
</evidence>
<dbReference type="EMBL" id="BAABME010020310">
    <property type="protein sequence ID" value="GAA0160040.1"/>
    <property type="molecule type" value="Genomic_DNA"/>
</dbReference>
<dbReference type="InterPro" id="IPR039537">
    <property type="entry name" value="Retrotran_Ty1/copia-like"/>
</dbReference>
<dbReference type="InterPro" id="IPR013103">
    <property type="entry name" value="RVT_2"/>
</dbReference>
<protein>
    <submittedName>
        <fullName evidence="5">Transmembrane signal receptor</fullName>
    </submittedName>
</protein>
<dbReference type="GO" id="GO:0015074">
    <property type="term" value="P:DNA integration"/>
    <property type="evidence" value="ECO:0007669"/>
    <property type="project" value="InterPro"/>
</dbReference>
<dbReference type="Pfam" id="PF13976">
    <property type="entry name" value="gag_pre-integrs"/>
    <property type="match status" value="1"/>
</dbReference>
<keyword evidence="5" id="KW-0472">Membrane</keyword>
<feature type="region of interest" description="Disordered" evidence="3">
    <location>
        <begin position="312"/>
        <end position="361"/>
    </location>
</feature>
<evidence type="ECO:0000313" key="5">
    <source>
        <dbReference type="EMBL" id="GAA0160040.1"/>
    </source>
</evidence>
<keyword evidence="5" id="KW-0812">Transmembrane</keyword>
<dbReference type="Proteomes" id="UP001454036">
    <property type="component" value="Unassembled WGS sequence"/>
</dbReference>
<dbReference type="GO" id="GO:0003676">
    <property type="term" value="F:nucleic acid binding"/>
    <property type="evidence" value="ECO:0007669"/>
    <property type="project" value="InterPro"/>
</dbReference>
<keyword evidence="2" id="KW-0378">Hydrolase</keyword>
<feature type="compositionally biased region" description="Low complexity" evidence="3">
    <location>
        <begin position="332"/>
        <end position="347"/>
    </location>
</feature>
<name>A0AAV3QBS0_LITER</name>
<evidence type="ECO:0000259" key="4">
    <source>
        <dbReference type="PROSITE" id="PS50994"/>
    </source>
</evidence>
<comment type="caution">
    <text evidence="5">The sequence shown here is derived from an EMBL/GenBank/DDBJ whole genome shotgun (WGS) entry which is preliminary data.</text>
</comment>
<dbReference type="AlphaFoldDB" id="A0AAV3QBS0"/>
<keyword evidence="1" id="KW-0479">Metal-binding</keyword>
<dbReference type="InterPro" id="IPR025724">
    <property type="entry name" value="GAG-pre-integrase_dom"/>
</dbReference>
<sequence length="907" mass="104059">MKKNMIFAIHIDSRNDKCMQVTTEDQAMLWHQRYGHLHFKGLNTLREKGMVTGLPDLKIQTITCADCLSGKQTRTAQPKQSSWRASKALELIHSDICGPITPASESEALGCFKEFKRLVEKESGQEIKSLRIDRGGEYLSNAFINYCKEHGFKRQLTTPYTPQQNGVAERRNRTIMNMVRSLLTAKNMPKFLWSEAVVWSVYVLNRCPTISVKGKTPQEAWNGKKPVVDHLRVWGCLAHAHVPKVNRGKLDKRSTICVFLGISEGTKGYRLYNTETRKIVTTKDVVFEEQKAWDWKEEGEPDVELQWEDDVLDDQDNNSSSNSDSNDDHPDQANGNNQNDQANGNNQIVRQLPRRTHRNPVWMTDYVSGSEVSEDEVNLVQLEEEDPVQFETAVRSKKWRDAMDMEINSIVKNNTWTLSTIPQKGKKIGVKWIYKTKRNENGSIVKHKARLVAKGYAQKQGVDFTEVYAPVARMDTVRMIISIAAQRSWKIYQLDVKSAFLHGELEEKVYIDQPQGYQKKGKEHKVYELHKALYGLKQAPRAWFSKIEKHFIAEGFQECTYEHTLFTKVSSKGTIIIVSLYVDDLIVTGDDEDLIKEFKASMIREFDMTDLGRMNYFLGIEVIQGSKGIFICQKQYTEAVLRRFGMFDCKPVGTPMATGLKMDQDHGEKVVDDTHYKQIVGSLMYLTNTRPNIMHATCSISRYMSNPIELHMQAAKRILRYLKGSMQLGILYQRSNIKGELLVYTDGDYAGDQDDRRSTSGYAFILNSGAIAWGYKKQPIVTLSTTEAEFVAATACACQLLWMKRILKVLKHEERECTEIRCDNNSTIKLSRNPVMYGRCKHIDISYHFLRDLVKEGTITLSYYRSEDQVADVMTKALKVDAFLKQRQALGMHDHKEVMLESKHFQH</sequence>
<accession>A0AAV3QBS0</accession>
<dbReference type="Pfam" id="PF25597">
    <property type="entry name" value="SH3_retrovirus"/>
    <property type="match status" value="1"/>
</dbReference>
<proteinExistence type="predicted"/>
<dbReference type="CDD" id="cd09272">
    <property type="entry name" value="RNase_HI_RT_Ty1"/>
    <property type="match status" value="1"/>
</dbReference>
<dbReference type="InterPro" id="IPR057670">
    <property type="entry name" value="SH3_retrovirus"/>
</dbReference>
<keyword evidence="5" id="KW-0675">Receptor</keyword>
<dbReference type="InterPro" id="IPR001584">
    <property type="entry name" value="Integrase_cat-core"/>
</dbReference>
<feature type="domain" description="Integrase catalytic" evidence="4">
    <location>
        <begin position="128"/>
        <end position="225"/>
    </location>
</feature>
<reference evidence="5 6" key="1">
    <citation type="submission" date="2024-01" db="EMBL/GenBank/DDBJ databases">
        <title>The complete chloroplast genome sequence of Lithospermum erythrorhizon: insights into the phylogenetic relationship among Boraginaceae species and the maternal lineages of purple gromwells.</title>
        <authorList>
            <person name="Okada T."/>
            <person name="Watanabe K."/>
        </authorList>
    </citation>
    <scope>NUCLEOTIDE SEQUENCE [LARGE SCALE GENOMIC DNA]</scope>
</reference>
<gene>
    <name evidence="5" type="ORF">LIER_38965</name>
</gene>
<dbReference type="PANTHER" id="PTHR42648">
    <property type="entry name" value="TRANSPOSASE, PUTATIVE-RELATED"/>
    <property type="match status" value="1"/>
</dbReference>
<dbReference type="GO" id="GO:0046872">
    <property type="term" value="F:metal ion binding"/>
    <property type="evidence" value="ECO:0007669"/>
    <property type="project" value="UniProtKB-KW"/>
</dbReference>
<dbReference type="SUPFAM" id="SSF56672">
    <property type="entry name" value="DNA/RNA polymerases"/>
    <property type="match status" value="1"/>
</dbReference>
<dbReference type="PANTHER" id="PTHR42648:SF18">
    <property type="entry name" value="RETROTRANSPOSON, UNCLASSIFIED-LIKE PROTEIN"/>
    <property type="match status" value="1"/>
</dbReference>
<dbReference type="GO" id="GO:0016787">
    <property type="term" value="F:hydrolase activity"/>
    <property type="evidence" value="ECO:0007669"/>
    <property type="project" value="UniProtKB-KW"/>
</dbReference>
<keyword evidence="6" id="KW-1185">Reference proteome</keyword>
<dbReference type="InterPro" id="IPR036397">
    <property type="entry name" value="RNaseH_sf"/>
</dbReference>